<sequence length="195" mass="22014">MGSDSQPQQITWMQWLRSSTSEPSNQLPSTSHESSSVNVNPLSNIPVPEPISDDAWKNPWYPLKEAPKTPEERKLLWDYISNQSNEAQAAIKSSTSASKKQLENAASANCADLAFEYKSCAYRAWIGTTCFKENERLMKCMDIQQRNLEKLGLLSRASMTIEQRNNILDAADYLYLSEVQEELKTKESKGVFGVL</sequence>
<protein>
    <submittedName>
        <fullName evidence="2">Uncharacterized protein</fullName>
    </submittedName>
</protein>
<keyword evidence="3" id="KW-1185">Reference proteome</keyword>
<evidence type="ECO:0000256" key="1">
    <source>
        <dbReference type="SAM" id="MobiDB-lite"/>
    </source>
</evidence>
<feature type="region of interest" description="Disordered" evidence="1">
    <location>
        <begin position="1"/>
        <end position="59"/>
    </location>
</feature>
<accession>F4P360</accession>
<evidence type="ECO:0000313" key="3">
    <source>
        <dbReference type="Proteomes" id="UP000007241"/>
    </source>
</evidence>
<dbReference type="AlphaFoldDB" id="F4P360"/>
<dbReference type="OrthoDB" id="2103031at2759"/>
<feature type="compositionally biased region" description="Polar residues" evidence="1">
    <location>
        <begin position="1"/>
        <end position="43"/>
    </location>
</feature>
<proteinExistence type="predicted"/>
<gene>
    <name evidence="2" type="ORF">BATDEDRAFT_88791</name>
</gene>
<dbReference type="GeneID" id="18243274"/>
<evidence type="ECO:0000313" key="2">
    <source>
        <dbReference type="EMBL" id="EGF80426.1"/>
    </source>
</evidence>
<dbReference type="HOGENOM" id="CLU_1396052_0_0_1"/>
<name>F4P360_BATDJ</name>
<dbReference type="Proteomes" id="UP000007241">
    <property type="component" value="Unassembled WGS sequence"/>
</dbReference>
<dbReference type="InParanoid" id="F4P360"/>
<dbReference type="EMBL" id="GL882884">
    <property type="protein sequence ID" value="EGF80426.1"/>
    <property type="molecule type" value="Genomic_DNA"/>
</dbReference>
<reference evidence="2 3" key="1">
    <citation type="submission" date="2009-12" db="EMBL/GenBank/DDBJ databases">
        <title>The draft genome of Batrachochytrium dendrobatidis.</title>
        <authorList>
            <consortium name="US DOE Joint Genome Institute (JGI-PGF)"/>
            <person name="Kuo A."/>
            <person name="Salamov A."/>
            <person name="Schmutz J."/>
            <person name="Lucas S."/>
            <person name="Pitluck S."/>
            <person name="Rosenblum E."/>
            <person name="Stajich J."/>
            <person name="Eisen M."/>
            <person name="Grigoriev I.V."/>
        </authorList>
    </citation>
    <scope>NUCLEOTIDE SEQUENCE [LARGE SCALE GENOMIC DNA]</scope>
    <source>
        <strain evidence="3">JAM81 / FGSC 10211</strain>
    </source>
</reference>
<dbReference type="RefSeq" id="XP_006679281.1">
    <property type="nucleotide sequence ID" value="XM_006679218.1"/>
</dbReference>
<organism evidence="2 3">
    <name type="scientific">Batrachochytrium dendrobatidis (strain JAM81 / FGSC 10211)</name>
    <name type="common">Frog chytrid fungus</name>
    <dbReference type="NCBI Taxonomy" id="684364"/>
    <lineage>
        <taxon>Eukaryota</taxon>
        <taxon>Fungi</taxon>
        <taxon>Fungi incertae sedis</taxon>
        <taxon>Chytridiomycota</taxon>
        <taxon>Chytridiomycota incertae sedis</taxon>
        <taxon>Chytridiomycetes</taxon>
        <taxon>Rhizophydiales</taxon>
        <taxon>Rhizophydiales incertae sedis</taxon>
        <taxon>Batrachochytrium</taxon>
    </lineage>
</organism>